<evidence type="ECO:0000256" key="4">
    <source>
        <dbReference type="ARBA" id="ARBA00023136"/>
    </source>
</evidence>
<organism evidence="11 12">
    <name type="scientific">Uliginosibacterium sediminicola</name>
    <dbReference type="NCBI Taxonomy" id="2024550"/>
    <lineage>
        <taxon>Bacteria</taxon>
        <taxon>Pseudomonadati</taxon>
        <taxon>Pseudomonadota</taxon>
        <taxon>Betaproteobacteria</taxon>
        <taxon>Rhodocyclales</taxon>
        <taxon>Zoogloeaceae</taxon>
        <taxon>Uliginosibacterium</taxon>
    </lineage>
</organism>
<comment type="similarity">
    <text evidence="6">Belongs to the methyl-accepting chemotaxis (MCP) protein family.</text>
</comment>
<protein>
    <submittedName>
        <fullName evidence="11">Methyl-accepting chemotaxis protein</fullName>
    </submittedName>
</protein>
<accession>A0ABU9Z268</accession>
<keyword evidence="2 8" id="KW-0812">Transmembrane</keyword>
<evidence type="ECO:0000256" key="8">
    <source>
        <dbReference type="SAM" id="Phobius"/>
    </source>
</evidence>
<evidence type="ECO:0000256" key="7">
    <source>
        <dbReference type="PROSITE-ProRule" id="PRU00284"/>
    </source>
</evidence>
<dbReference type="Gene3D" id="1.10.287.950">
    <property type="entry name" value="Methyl-accepting chemotaxis protein"/>
    <property type="match status" value="1"/>
</dbReference>
<dbReference type="InterPro" id="IPR004089">
    <property type="entry name" value="MCPsignal_dom"/>
</dbReference>
<dbReference type="Pfam" id="PF12729">
    <property type="entry name" value="4HB_MCP_1"/>
    <property type="match status" value="1"/>
</dbReference>
<keyword evidence="4 8" id="KW-0472">Membrane</keyword>
<feature type="transmembrane region" description="Helical" evidence="8">
    <location>
        <begin position="9"/>
        <end position="29"/>
    </location>
</feature>
<dbReference type="Proteomes" id="UP001410394">
    <property type="component" value="Unassembled WGS sequence"/>
</dbReference>
<sequence length="540" mass="57211">MQLSISQRLLLMTGISAVALLIVGLVGLYSSSGLSKALREANGDMIPSIQSISSMEINALKIRTALMQHVLAAEDPLARRRATVAVDQGKQALEKDFKQYETLISDDHDREMLARDRQALNDFLTAMAPVIEKSTQNDPDAVRSLNSRALTGLSDKLLETLEAHSAYNARLAAESEQSAATLSQRGAIGSGIAIGLALLIVGGLSLLMARGIKRAVASTSTTLQRIERDNDFTLRAPVHAQDEIGVMAVALNRLLDKLQASLKSISQGTHQLASASSALAASSDQVAHASEQQSQSASNMAASIQELTVSITHVGERAGEANTQSTQSGALAEQGAQVISQTVHDINDIADTVNTAATRIRELETQSDRISSVVAVIREVADQTNLLALNAAIEAARAGEQGRGFAVVADEVRKLAERTASSTHEISSMVETVRNSARTAVESMEQSVQSVSAGVTRASEADAAIRQIGHSSEQAVGMVSEITHAIREQSAASTSIAQQVERIARMAEESNSAASDSARSARELDALASSMQRVVTSYRL</sequence>
<dbReference type="PROSITE" id="PS50111">
    <property type="entry name" value="CHEMOTAXIS_TRANSDUC_2"/>
    <property type="match status" value="1"/>
</dbReference>
<dbReference type="Pfam" id="PF00672">
    <property type="entry name" value="HAMP"/>
    <property type="match status" value="1"/>
</dbReference>
<keyword evidence="3 8" id="KW-1133">Transmembrane helix</keyword>
<name>A0ABU9Z268_9RHOO</name>
<evidence type="ECO:0000256" key="1">
    <source>
        <dbReference type="ARBA" id="ARBA00004141"/>
    </source>
</evidence>
<dbReference type="CDD" id="cd06225">
    <property type="entry name" value="HAMP"/>
    <property type="match status" value="1"/>
</dbReference>
<dbReference type="InterPro" id="IPR004090">
    <property type="entry name" value="Chemotax_Me-accpt_rcpt"/>
</dbReference>
<keyword evidence="12" id="KW-1185">Reference proteome</keyword>
<reference evidence="11 12" key="1">
    <citation type="journal article" date="2018" name="Int. J. Syst. Evol. Microbiol.">
        <title>Uliginosibacterium sediminicola sp. nov., isolated from freshwater sediment.</title>
        <authorList>
            <person name="Hwang W.M."/>
            <person name="Kim S.M."/>
            <person name="Kang K."/>
            <person name="Ahn T.Y."/>
        </authorList>
    </citation>
    <scope>NUCLEOTIDE SEQUENCE [LARGE SCALE GENOMIC DNA]</scope>
    <source>
        <strain evidence="11 12">M1-21</strain>
    </source>
</reference>
<evidence type="ECO:0000259" key="10">
    <source>
        <dbReference type="PROSITE" id="PS50885"/>
    </source>
</evidence>
<evidence type="ECO:0000313" key="11">
    <source>
        <dbReference type="EMBL" id="MEN3070002.1"/>
    </source>
</evidence>
<evidence type="ECO:0000313" key="12">
    <source>
        <dbReference type="Proteomes" id="UP001410394"/>
    </source>
</evidence>
<feature type="transmembrane region" description="Helical" evidence="8">
    <location>
        <begin position="187"/>
        <end position="209"/>
    </location>
</feature>
<dbReference type="InterPro" id="IPR024478">
    <property type="entry name" value="HlyB_4HB_MCP"/>
</dbReference>
<dbReference type="SMART" id="SM00283">
    <property type="entry name" value="MA"/>
    <property type="match status" value="1"/>
</dbReference>
<evidence type="ECO:0000259" key="9">
    <source>
        <dbReference type="PROSITE" id="PS50111"/>
    </source>
</evidence>
<evidence type="ECO:0000256" key="3">
    <source>
        <dbReference type="ARBA" id="ARBA00022989"/>
    </source>
</evidence>
<dbReference type="InterPro" id="IPR003660">
    <property type="entry name" value="HAMP_dom"/>
</dbReference>
<comment type="caution">
    <text evidence="11">The sequence shown here is derived from an EMBL/GenBank/DDBJ whole genome shotgun (WGS) entry which is preliminary data.</text>
</comment>
<feature type="domain" description="HAMP" evidence="10">
    <location>
        <begin position="210"/>
        <end position="263"/>
    </location>
</feature>
<dbReference type="PRINTS" id="PR00260">
    <property type="entry name" value="CHEMTRNSDUCR"/>
</dbReference>
<gene>
    <name evidence="11" type="ORF">ABDB84_16085</name>
</gene>
<keyword evidence="5 7" id="KW-0807">Transducer</keyword>
<feature type="domain" description="Methyl-accepting transducer" evidence="9">
    <location>
        <begin position="268"/>
        <end position="504"/>
    </location>
</feature>
<dbReference type="EMBL" id="JBDIVE010000010">
    <property type="protein sequence ID" value="MEN3070002.1"/>
    <property type="molecule type" value="Genomic_DNA"/>
</dbReference>
<dbReference type="PROSITE" id="PS50885">
    <property type="entry name" value="HAMP"/>
    <property type="match status" value="1"/>
</dbReference>
<dbReference type="Pfam" id="PF00015">
    <property type="entry name" value="MCPsignal"/>
    <property type="match status" value="1"/>
</dbReference>
<proteinExistence type="inferred from homology"/>
<evidence type="ECO:0000256" key="6">
    <source>
        <dbReference type="ARBA" id="ARBA00029447"/>
    </source>
</evidence>
<dbReference type="SUPFAM" id="SSF58104">
    <property type="entry name" value="Methyl-accepting chemotaxis protein (MCP) signaling domain"/>
    <property type="match status" value="1"/>
</dbReference>
<comment type="subcellular location">
    <subcellularLocation>
        <location evidence="1">Membrane</location>
        <topology evidence="1">Multi-pass membrane protein</topology>
    </subcellularLocation>
</comment>
<evidence type="ECO:0000256" key="5">
    <source>
        <dbReference type="ARBA" id="ARBA00023224"/>
    </source>
</evidence>
<dbReference type="CDD" id="cd11386">
    <property type="entry name" value="MCP_signal"/>
    <property type="match status" value="1"/>
</dbReference>
<dbReference type="SMART" id="SM00304">
    <property type="entry name" value="HAMP"/>
    <property type="match status" value="2"/>
</dbReference>
<dbReference type="PANTHER" id="PTHR32089">
    <property type="entry name" value="METHYL-ACCEPTING CHEMOTAXIS PROTEIN MCPB"/>
    <property type="match status" value="1"/>
</dbReference>
<dbReference type="PANTHER" id="PTHR32089:SF119">
    <property type="entry name" value="METHYL-ACCEPTING CHEMOTAXIS PROTEIN CTPL"/>
    <property type="match status" value="1"/>
</dbReference>
<dbReference type="RefSeq" id="WP_345920778.1">
    <property type="nucleotide sequence ID" value="NZ_JBDIVE010000010.1"/>
</dbReference>
<evidence type="ECO:0000256" key="2">
    <source>
        <dbReference type="ARBA" id="ARBA00022692"/>
    </source>
</evidence>